<protein>
    <submittedName>
        <fullName evidence="1">Uncharacterized protein</fullName>
    </submittedName>
</protein>
<sequence length="32" mass="3913">MVRKPNQILTDQNLIVIFTGYYYKYNIHTHVE</sequence>
<evidence type="ECO:0000313" key="1">
    <source>
        <dbReference type="EMBL" id="QHS92333.1"/>
    </source>
</evidence>
<reference evidence="1" key="1">
    <citation type="journal article" date="2020" name="Nature">
        <title>Giant virus diversity and host interactions through global metagenomics.</title>
        <authorList>
            <person name="Schulz F."/>
            <person name="Roux S."/>
            <person name="Paez-Espino D."/>
            <person name="Jungbluth S."/>
            <person name="Walsh D.A."/>
            <person name="Denef V.J."/>
            <person name="McMahon K.D."/>
            <person name="Konstantinidis K.T."/>
            <person name="Eloe-Fadrosh E.A."/>
            <person name="Kyrpides N.C."/>
            <person name="Woyke T."/>
        </authorList>
    </citation>
    <scope>NUCLEOTIDE SEQUENCE</scope>
    <source>
        <strain evidence="1">GVMAG-M-3300014204-73</strain>
    </source>
</reference>
<dbReference type="AlphaFoldDB" id="A0A6C0BM08"/>
<organism evidence="1">
    <name type="scientific">viral metagenome</name>
    <dbReference type="NCBI Taxonomy" id="1070528"/>
    <lineage>
        <taxon>unclassified sequences</taxon>
        <taxon>metagenomes</taxon>
        <taxon>organismal metagenomes</taxon>
    </lineage>
</organism>
<dbReference type="EMBL" id="MN739178">
    <property type="protein sequence ID" value="QHS92333.1"/>
    <property type="molecule type" value="Genomic_DNA"/>
</dbReference>
<accession>A0A6C0BM08</accession>
<name>A0A6C0BM08_9ZZZZ</name>
<proteinExistence type="predicted"/>